<dbReference type="AlphaFoldDB" id="A0AAD8B021"/>
<evidence type="ECO:0000313" key="7">
    <source>
        <dbReference type="EMBL" id="KAK0044889.1"/>
    </source>
</evidence>
<name>A0AAD8B021_BIOPF</name>
<dbReference type="Gene3D" id="1.25.10.10">
    <property type="entry name" value="Leucine-rich Repeat Variant"/>
    <property type="match status" value="1"/>
</dbReference>
<dbReference type="PROSITE" id="PS50005">
    <property type="entry name" value="TPR"/>
    <property type="match status" value="1"/>
</dbReference>
<organism evidence="7 8">
    <name type="scientific">Biomphalaria pfeifferi</name>
    <name type="common">Bloodfluke planorb</name>
    <name type="synonym">Freshwater snail</name>
    <dbReference type="NCBI Taxonomy" id="112525"/>
    <lineage>
        <taxon>Eukaryota</taxon>
        <taxon>Metazoa</taxon>
        <taxon>Spiralia</taxon>
        <taxon>Lophotrochozoa</taxon>
        <taxon>Mollusca</taxon>
        <taxon>Gastropoda</taxon>
        <taxon>Heterobranchia</taxon>
        <taxon>Euthyneura</taxon>
        <taxon>Panpulmonata</taxon>
        <taxon>Hygrophila</taxon>
        <taxon>Lymnaeoidea</taxon>
        <taxon>Planorbidae</taxon>
        <taxon>Biomphalaria</taxon>
    </lineage>
</organism>
<dbReference type="InterPro" id="IPR000225">
    <property type="entry name" value="Armadillo"/>
</dbReference>
<dbReference type="GO" id="GO:0031672">
    <property type="term" value="C:A band"/>
    <property type="evidence" value="ECO:0007669"/>
    <property type="project" value="UniProtKB-SubCell"/>
</dbReference>
<feature type="repeat" description="TPR" evidence="6">
    <location>
        <begin position="5"/>
        <end position="38"/>
    </location>
</feature>
<dbReference type="Proteomes" id="UP001233172">
    <property type="component" value="Unassembled WGS sequence"/>
</dbReference>
<protein>
    <recommendedName>
        <fullName evidence="3">Protein unc-45 homolog B</fullName>
    </recommendedName>
</protein>
<evidence type="ECO:0000256" key="4">
    <source>
        <dbReference type="ARBA" id="ARBA00022490"/>
    </source>
</evidence>
<dbReference type="EMBL" id="JASAOG010000190">
    <property type="protein sequence ID" value="KAK0044889.1"/>
    <property type="molecule type" value="Genomic_DNA"/>
</dbReference>
<reference evidence="7" key="2">
    <citation type="submission" date="2023-04" db="EMBL/GenBank/DDBJ databases">
        <authorList>
            <person name="Bu L."/>
            <person name="Lu L."/>
            <person name="Laidemitt M.R."/>
            <person name="Zhang S.M."/>
            <person name="Mutuku M."/>
            <person name="Mkoji G."/>
            <person name="Steinauer M."/>
            <person name="Loker E.S."/>
        </authorList>
    </citation>
    <scope>NUCLEOTIDE SEQUENCE</scope>
    <source>
        <strain evidence="7">KasaAsao</strain>
        <tissue evidence="7">Whole Snail</tissue>
    </source>
</reference>
<dbReference type="PANTHER" id="PTHR45994:SF1">
    <property type="entry name" value="FI21225P1"/>
    <property type="match status" value="1"/>
</dbReference>
<dbReference type="Gene3D" id="1.25.40.10">
    <property type="entry name" value="Tetratricopeptide repeat domain"/>
    <property type="match status" value="1"/>
</dbReference>
<sequence>MSESSSSLREKGNELFKRGNYEEALTYYSRALDSGPLKDSEKAVIYKNRAACCLKMNKLEQAAGDATQSLDLSPNDPKALFRRCQAYEQLGRAEDAFKDAILLLKVDPQNKAALPLFNKLNTVVQEKAKQQNSTSNKVSQMFNIAFDSTGDHQKRLQGLNNLIVLSREDAGASLILKHGGLNKLKQLLNERDTEIQQSAVRVLATLAKGSKSRCKEIIEEIEVGLLIQLLSQAFSEDKASPVALLLQNLMTYYTGLDEHLETLKKYEEAKKKGERMPFPRIKLGKFLPLPIP</sequence>
<keyword evidence="4" id="KW-0963">Cytoplasm</keyword>
<evidence type="ECO:0000256" key="2">
    <source>
        <dbReference type="ARBA" id="ARBA00004216"/>
    </source>
</evidence>
<proteinExistence type="predicted"/>
<dbReference type="InterPro" id="IPR011989">
    <property type="entry name" value="ARM-like"/>
</dbReference>
<dbReference type="GO" id="GO:0051879">
    <property type="term" value="F:Hsp90 protein binding"/>
    <property type="evidence" value="ECO:0007669"/>
    <property type="project" value="TreeGrafter"/>
</dbReference>
<evidence type="ECO:0000256" key="1">
    <source>
        <dbReference type="ARBA" id="ARBA00004161"/>
    </source>
</evidence>
<reference evidence="7" key="1">
    <citation type="journal article" date="2023" name="PLoS Negl. Trop. Dis.">
        <title>A genome sequence for Biomphalaria pfeifferi, the major vector snail for the human-infecting parasite Schistosoma mansoni.</title>
        <authorList>
            <person name="Bu L."/>
            <person name="Lu L."/>
            <person name="Laidemitt M.R."/>
            <person name="Zhang S.M."/>
            <person name="Mutuku M."/>
            <person name="Mkoji G."/>
            <person name="Steinauer M."/>
            <person name="Loker E.S."/>
        </authorList>
    </citation>
    <scope>NUCLEOTIDE SEQUENCE</scope>
    <source>
        <strain evidence="7">KasaAsao</strain>
    </source>
</reference>
<dbReference type="SMART" id="SM00028">
    <property type="entry name" value="TPR"/>
    <property type="match status" value="3"/>
</dbReference>
<dbReference type="InterPro" id="IPR019734">
    <property type="entry name" value="TPR_rpt"/>
</dbReference>
<dbReference type="SUPFAM" id="SSF48452">
    <property type="entry name" value="TPR-like"/>
    <property type="match status" value="1"/>
</dbReference>
<dbReference type="PANTHER" id="PTHR45994">
    <property type="entry name" value="FI21225P1"/>
    <property type="match status" value="1"/>
</dbReference>
<comment type="subcellular location">
    <subcellularLocation>
        <location evidence="1">Cytoplasm</location>
        <location evidence="1">Myofibril</location>
        <location evidence="1">Sarcomere</location>
        <location evidence="1">A band</location>
    </subcellularLocation>
    <subcellularLocation>
        <location evidence="2">Cytoplasm</location>
        <location evidence="2">Myofibril</location>
        <location evidence="2">Sarcomere</location>
        <location evidence="2">Z line</location>
    </subcellularLocation>
</comment>
<feature type="repeat" description="ARM" evidence="5">
    <location>
        <begin position="179"/>
        <end position="207"/>
    </location>
</feature>
<evidence type="ECO:0000256" key="6">
    <source>
        <dbReference type="PROSITE-ProRule" id="PRU00339"/>
    </source>
</evidence>
<accession>A0AAD8B021</accession>
<dbReference type="SUPFAM" id="SSF48371">
    <property type="entry name" value="ARM repeat"/>
    <property type="match status" value="1"/>
</dbReference>
<dbReference type="InterPro" id="IPR016024">
    <property type="entry name" value="ARM-type_fold"/>
</dbReference>
<dbReference type="PROSITE" id="PS50176">
    <property type="entry name" value="ARM_REPEAT"/>
    <property type="match status" value="1"/>
</dbReference>
<dbReference type="InterPro" id="IPR011990">
    <property type="entry name" value="TPR-like_helical_dom_sf"/>
</dbReference>
<evidence type="ECO:0000313" key="8">
    <source>
        <dbReference type="Proteomes" id="UP001233172"/>
    </source>
</evidence>
<comment type="caution">
    <text evidence="7">The sequence shown here is derived from an EMBL/GenBank/DDBJ whole genome shotgun (WGS) entry which is preliminary data.</text>
</comment>
<gene>
    <name evidence="7" type="ORF">Bpfe_025704</name>
</gene>
<evidence type="ECO:0000256" key="3">
    <source>
        <dbReference type="ARBA" id="ARBA00020768"/>
    </source>
</evidence>
<dbReference type="Pfam" id="PF13424">
    <property type="entry name" value="TPR_12"/>
    <property type="match status" value="1"/>
</dbReference>
<keyword evidence="6" id="KW-0802">TPR repeat</keyword>
<evidence type="ECO:0000256" key="5">
    <source>
        <dbReference type="PROSITE-ProRule" id="PRU00259"/>
    </source>
</evidence>
<dbReference type="GO" id="GO:0030018">
    <property type="term" value="C:Z disc"/>
    <property type="evidence" value="ECO:0007669"/>
    <property type="project" value="UniProtKB-SubCell"/>
</dbReference>
<keyword evidence="8" id="KW-1185">Reference proteome</keyword>